<accession>I3EDW3</accession>
<dbReference type="Proteomes" id="UP000002872">
    <property type="component" value="Unassembled WGS sequence"/>
</dbReference>
<evidence type="ECO:0000313" key="2">
    <source>
        <dbReference type="Proteomes" id="UP000002872"/>
    </source>
</evidence>
<evidence type="ECO:0000313" key="1">
    <source>
        <dbReference type="EMBL" id="EIJ87410.1"/>
    </source>
</evidence>
<dbReference type="AlphaFoldDB" id="I3EDW3"/>
<dbReference type="OrthoDB" id="10292104at2759"/>
<dbReference type="OMA" id="ESMCANE"/>
<name>I3EDW3_NEMP3</name>
<dbReference type="VEuPathDB" id="MicrosporidiaDB:NEQG_02291"/>
<protein>
    <submittedName>
        <fullName evidence="1">Uncharacterized protein</fullName>
    </submittedName>
</protein>
<proteinExistence type="predicted"/>
<sequence>MKLLYAVKMLFMIDTMSARIELDEIKAIEEIVFDKEKDPMINPHGPISPLRGYILYKGGYMYNKRLYAPEIDTICTLKKTSKLTDYKDPIYEYIKKPANDIAYADISIDKARNNYLVRFHTQLIKMFPCADGSLSIIAGRPDAITSFLTKKEVLPESMYILAALFLMSEQVDIPIIAEVKEEGQERLVLKSMDKNHTYVDQSLVLYEDSKQLKDEEKNYHTETVGVISFLRSYIGDRLMHPSTKNAFIEPTNYEQFMTGEFLNTPQFLIQSYIFEFIDTPKKYIEFVEAVYTLLTDQIEHAELSTDKHPDSPSICEMPTNKNLTLYKVKTSKKVLKKAFDRCFVEKPVGMARLELNAPIYKLKEWIDRFRTFPFNDSTQLPAYTRVHIYKRKDNEFEKEETKKYSNCVETALLGILCALAYNPVENIYTTDHIPTASADLQEFFKSYNTPSETTDQKIHQEWCRVVADLGKDCIVYKTENNEIVSGLVNILYVLSEITGNIPKVVEIVQFIESMCANECLDNVSAIQEKISEMFKLLSKNPEVWIICDSLKIDKRSTKQTDIFGKITVYYSYKNTENGMFVDIRPGHAVLRIVAENGFNTELIRSKLKKIEQVYSTLPNYMGYIIKQYASIELAKIDHIEDEFGYIPKKQIRKSLIGEISNVQKLFLLGRIYSLECKAFIIWSFFSSTTGHIMPLTNPMVRFTKNIIGSTSLDDAATRQAIFSASVFNPRAEEYYPTIEYTTQDYIKHDFDSEIVLYLLKGIFTWAKYSEDVLIECFVNMLNSISYANRFSSFLKRYQIYKIILEFVKTEKDLLARMAWIMDSVEKASLENHEKKHVNDIYIHWFIYSFDEHRVDLNIIMKIYDRIDYNNFMPNYKLCINSGNSYSRILTFLNEKKNNFCNENNPQSIKKYERIKSMVEVAVENRSRRSNSTE</sequence>
<dbReference type="InParanoid" id="I3EDW3"/>
<organism evidence="1 2">
    <name type="scientific">Nematocida parisii (strain ERTm3)</name>
    <name type="common">Nematode killer fungus</name>
    <dbReference type="NCBI Taxonomy" id="935791"/>
    <lineage>
        <taxon>Eukaryota</taxon>
        <taxon>Fungi</taxon>
        <taxon>Fungi incertae sedis</taxon>
        <taxon>Microsporidia</taxon>
        <taxon>Nematocida</taxon>
    </lineage>
</organism>
<gene>
    <name evidence="1" type="ORF">NEQG_02291</name>
</gene>
<dbReference type="EMBL" id="GL870882">
    <property type="protein sequence ID" value="EIJ87410.1"/>
    <property type="molecule type" value="Genomic_DNA"/>
</dbReference>
<dbReference type="HOGENOM" id="CLU_009683_3_0_1"/>
<keyword evidence="2" id="KW-1185">Reference proteome</keyword>
<reference evidence="1" key="1">
    <citation type="submission" date="2011-01" db="EMBL/GenBank/DDBJ databases">
        <title>The Genome Sequence of Nematocida parisii strain ERTm3.</title>
        <authorList>
            <consortium name="The Broad Institute Genome Sequencing Platform"/>
            <consortium name="The Broad Institute Genome Sequencing Center for Infectious Disease"/>
            <person name="Cuomo C."/>
            <person name="Troemel E."/>
            <person name="Young S.K."/>
            <person name="Zeng Q."/>
            <person name="Gargeya S."/>
            <person name="Fitzgerald M."/>
            <person name="Haas B."/>
            <person name="Abouelleil A."/>
            <person name="Alvarado L."/>
            <person name="Arachchi H.M."/>
            <person name="Berlin A."/>
            <person name="Chapman S.B."/>
            <person name="Gearin G."/>
            <person name="Goldberg J."/>
            <person name="Griggs A."/>
            <person name="Gujja S."/>
            <person name="Hansen M."/>
            <person name="Heiman D."/>
            <person name="Howarth C."/>
            <person name="Larimer J."/>
            <person name="Lui A."/>
            <person name="MacDonald P.J.P."/>
            <person name="McCowen C."/>
            <person name="Montmayeur A."/>
            <person name="Murphy C."/>
            <person name="Neiman D."/>
            <person name="Pearson M."/>
            <person name="Priest M."/>
            <person name="Roberts A."/>
            <person name="Saif S."/>
            <person name="Shea T."/>
            <person name="Sisk P."/>
            <person name="Stolte C."/>
            <person name="Sykes S."/>
            <person name="Wortman J."/>
            <person name="Nusbaum C."/>
            <person name="Birren B."/>
        </authorList>
    </citation>
    <scope>NUCLEOTIDE SEQUENCE</scope>
    <source>
        <strain evidence="1">ERTm3</strain>
    </source>
</reference>